<accession>A0ABM9G4X9</accession>
<protein>
    <submittedName>
        <fullName evidence="2">Uncharacterized protein</fullName>
    </submittedName>
</protein>
<sequence length="151" mass="17529">MKARKIFVAFLVTALMVVASPSVFAKTGFGDTYEEAVTLYRWGYSYEDQFTLPIDNIRDSDYYLIDYTNGDQDAMGFHISMKAEPGVIYDLQLIHTDQNGRILQVIDYNDDRIQKDIWYSISNGQKAYVRVSSHGYNDYGRNYTLKFKRIV</sequence>
<feature type="chain" id="PRO_5045389974" evidence="1">
    <location>
        <begin position="26"/>
        <end position="151"/>
    </location>
</feature>
<gene>
    <name evidence="2" type="ORF">WJ0W_004069</name>
</gene>
<comment type="caution">
    <text evidence="2">The sequence shown here is derived from an EMBL/GenBank/DDBJ whole genome shotgun (WGS) entry which is preliminary data.</text>
</comment>
<keyword evidence="3" id="KW-1185">Reference proteome</keyword>
<name>A0ABM9G4X9_9BACL</name>
<dbReference type="RefSeq" id="WP_213430623.1">
    <property type="nucleotide sequence ID" value="NZ_AP031286.1"/>
</dbReference>
<evidence type="ECO:0000313" key="3">
    <source>
        <dbReference type="Proteomes" id="UP001154322"/>
    </source>
</evidence>
<keyword evidence="1" id="KW-0732">Signal</keyword>
<evidence type="ECO:0000256" key="1">
    <source>
        <dbReference type="SAM" id="SignalP"/>
    </source>
</evidence>
<evidence type="ECO:0000313" key="2">
    <source>
        <dbReference type="EMBL" id="CAH8246837.1"/>
    </source>
</evidence>
<organism evidence="2 3">
    <name type="scientific">Paenibacillus melissococcoides</name>
    <dbReference type="NCBI Taxonomy" id="2912268"/>
    <lineage>
        <taxon>Bacteria</taxon>
        <taxon>Bacillati</taxon>
        <taxon>Bacillota</taxon>
        <taxon>Bacilli</taxon>
        <taxon>Bacillales</taxon>
        <taxon>Paenibacillaceae</taxon>
        <taxon>Paenibacillus</taxon>
    </lineage>
</organism>
<proteinExistence type="predicted"/>
<dbReference type="EMBL" id="CALYLO010000005">
    <property type="protein sequence ID" value="CAH8246837.1"/>
    <property type="molecule type" value="Genomic_DNA"/>
</dbReference>
<feature type="signal peptide" evidence="1">
    <location>
        <begin position="1"/>
        <end position="25"/>
    </location>
</feature>
<dbReference type="Proteomes" id="UP001154322">
    <property type="component" value="Unassembled WGS sequence"/>
</dbReference>
<reference evidence="2" key="1">
    <citation type="submission" date="2022-06" db="EMBL/GenBank/DDBJ databases">
        <authorList>
            <person name="Dietemann V."/>
            <person name="Ory F."/>
            <person name="Dainat B."/>
            <person name="Oberhansli S."/>
        </authorList>
    </citation>
    <scope>NUCLEOTIDE SEQUENCE</scope>
    <source>
        <strain evidence="2">Ena-SAMPLE-TAB-26-04-2022-14:26:32:270-5432</strain>
    </source>
</reference>